<sequence length="331" mass="35511">MKKLLLVLSLSCLILSAACSNTTSTASTDQPVEQNKETATTPEASATTTPDAQSLGDPAKIDELVKLFPAQQPAKVATVSVTLSEMLSILGVMPVGVPESMNPLPAEFDKVTRVGSALKPDAEQIVNVQADVVIGPSSIKDSLEKTLGNIKNPRVYLPTDSYDDLKLTLEALGKVFGKEAEAEKFLTELQQKESKAIAASEGKTAPKVLFLFGSAESFMLMNETTYVGDLAKKLQATNVVSSVLKSTESYIPLDMEQVVTANPDIILLVSHGDPEAGLKAFEDEVKKNGAWEKMNAYKNHKVQALDYSLFGSASIQKAPDALTKLSDVLYQ</sequence>
<dbReference type="Pfam" id="PF01497">
    <property type="entry name" value="Peripla_BP_2"/>
    <property type="match status" value="1"/>
</dbReference>
<dbReference type="InterPro" id="IPR002491">
    <property type="entry name" value="ABC_transptr_periplasmic_BD"/>
</dbReference>
<dbReference type="PANTHER" id="PTHR30535">
    <property type="entry name" value="VITAMIN B12-BINDING PROTEIN"/>
    <property type="match status" value="1"/>
</dbReference>
<evidence type="ECO:0000256" key="1">
    <source>
        <dbReference type="ARBA" id="ARBA00008814"/>
    </source>
</evidence>
<reference evidence="5 6" key="1">
    <citation type="submission" date="2017-01" db="EMBL/GenBank/DDBJ databases">
        <title>Genome analysis of Paenibacillus selenitrireducens ES3-24.</title>
        <authorList>
            <person name="Xu D."/>
            <person name="Yao R."/>
            <person name="Zheng S."/>
        </authorList>
    </citation>
    <scope>NUCLEOTIDE SEQUENCE [LARGE SCALE GENOMIC DNA]</scope>
    <source>
        <strain evidence="5 6">ES3-24</strain>
    </source>
</reference>
<evidence type="ECO:0000256" key="3">
    <source>
        <dbReference type="SAM" id="SignalP"/>
    </source>
</evidence>
<feature type="domain" description="Fe/B12 periplasmic-binding" evidence="4">
    <location>
        <begin position="75"/>
        <end position="331"/>
    </location>
</feature>
<feature type="signal peptide" evidence="3">
    <location>
        <begin position="1"/>
        <end position="20"/>
    </location>
</feature>
<dbReference type="PROSITE" id="PS50983">
    <property type="entry name" value="FE_B12_PBP"/>
    <property type="match status" value="1"/>
</dbReference>
<evidence type="ECO:0000313" key="5">
    <source>
        <dbReference type="EMBL" id="OPA76210.1"/>
    </source>
</evidence>
<name>A0A1T2X8N9_9BACL</name>
<dbReference type="SUPFAM" id="SSF53807">
    <property type="entry name" value="Helical backbone' metal receptor"/>
    <property type="match status" value="1"/>
</dbReference>
<dbReference type="AlphaFoldDB" id="A0A1T2X8N9"/>
<dbReference type="InterPro" id="IPR050902">
    <property type="entry name" value="ABC_Transporter_SBP"/>
</dbReference>
<gene>
    <name evidence="5" type="ORF">BVG16_18560</name>
</gene>
<evidence type="ECO:0000256" key="2">
    <source>
        <dbReference type="SAM" id="MobiDB-lite"/>
    </source>
</evidence>
<dbReference type="EMBL" id="MSZX01000007">
    <property type="protein sequence ID" value="OPA76210.1"/>
    <property type="molecule type" value="Genomic_DNA"/>
</dbReference>
<comment type="similarity">
    <text evidence="1">Belongs to the bacterial solute-binding protein 8 family.</text>
</comment>
<dbReference type="GO" id="GO:0071281">
    <property type="term" value="P:cellular response to iron ion"/>
    <property type="evidence" value="ECO:0007669"/>
    <property type="project" value="TreeGrafter"/>
</dbReference>
<dbReference type="STRING" id="1324314.BVG16_18560"/>
<protein>
    <submittedName>
        <fullName evidence="5">Ferrichrome ABC transporter substrate-binding protein</fullName>
    </submittedName>
</protein>
<accession>A0A1T2X8N9</accession>
<feature type="chain" id="PRO_5038574359" evidence="3">
    <location>
        <begin position="21"/>
        <end position="331"/>
    </location>
</feature>
<organism evidence="5 6">
    <name type="scientific">Paenibacillus selenitireducens</name>
    <dbReference type="NCBI Taxonomy" id="1324314"/>
    <lineage>
        <taxon>Bacteria</taxon>
        <taxon>Bacillati</taxon>
        <taxon>Bacillota</taxon>
        <taxon>Bacilli</taxon>
        <taxon>Bacillales</taxon>
        <taxon>Paenibacillaceae</taxon>
        <taxon>Paenibacillus</taxon>
    </lineage>
</organism>
<comment type="caution">
    <text evidence="5">The sequence shown here is derived from an EMBL/GenBank/DDBJ whole genome shotgun (WGS) entry which is preliminary data.</text>
</comment>
<dbReference type="PROSITE" id="PS51257">
    <property type="entry name" value="PROKAR_LIPOPROTEIN"/>
    <property type="match status" value="1"/>
</dbReference>
<dbReference type="OrthoDB" id="66025at2"/>
<dbReference type="Gene3D" id="3.40.50.1980">
    <property type="entry name" value="Nitrogenase molybdenum iron protein domain"/>
    <property type="match status" value="2"/>
</dbReference>
<dbReference type="Proteomes" id="UP000190188">
    <property type="component" value="Unassembled WGS sequence"/>
</dbReference>
<dbReference type="RefSeq" id="WP_078500432.1">
    <property type="nucleotide sequence ID" value="NZ_MSZX01000007.1"/>
</dbReference>
<keyword evidence="3" id="KW-0732">Signal</keyword>
<keyword evidence="6" id="KW-1185">Reference proteome</keyword>
<evidence type="ECO:0000313" key="6">
    <source>
        <dbReference type="Proteomes" id="UP000190188"/>
    </source>
</evidence>
<feature type="region of interest" description="Disordered" evidence="2">
    <location>
        <begin position="23"/>
        <end position="56"/>
    </location>
</feature>
<dbReference type="PANTHER" id="PTHR30535:SF36">
    <property type="entry name" value="HIGH-AFFINITY HEME UPTAKE SYSTEM PROTEIN ISDE"/>
    <property type="match status" value="1"/>
</dbReference>
<proteinExistence type="inferred from homology"/>
<evidence type="ECO:0000259" key="4">
    <source>
        <dbReference type="PROSITE" id="PS50983"/>
    </source>
</evidence>
<feature type="compositionally biased region" description="Low complexity" evidence="2">
    <location>
        <begin position="37"/>
        <end position="50"/>
    </location>
</feature>